<accession>A0A150G5S5</accession>
<feature type="signal peptide" evidence="1">
    <location>
        <begin position="1"/>
        <end position="19"/>
    </location>
</feature>
<feature type="chain" id="PRO_5007561859" description="SGNH hydrolase-type esterase domain-containing protein" evidence="1">
    <location>
        <begin position="20"/>
        <end position="162"/>
    </location>
</feature>
<comment type="caution">
    <text evidence="2">The sequence shown here is derived from an EMBL/GenBank/DDBJ whole genome shotgun (WGS) entry which is preliminary data.</text>
</comment>
<keyword evidence="3" id="KW-1185">Reference proteome</keyword>
<dbReference type="Gene3D" id="3.40.50.1110">
    <property type="entry name" value="SGNH hydrolase"/>
    <property type="match status" value="1"/>
</dbReference>
<dbReference type="InterPro" id="IPR036514">
    <property type="entry name" value="SGNH_hydro_sf"/>
</dbReference>
<dbReference type="OrthoDB" id="525267at2759"/>
<dbReference type="Proteomes" id="UP000075714">
    <property type="component" value="Unassembled WGS sequence"/>
</dbReference>
<evidence type="ECO:0000256" key="1">
    <source>
        <dbReference type="SAM" id="SignalP"/>
    </source>
</evidence>
<evidence type="ECO:0000313" key="2">
    <source>
        <dbReference type="EMBL" id="KXZ45181.1"/>
    </source>
</evidence>
<evidence type="ECO:0000313" key="3">
    <source>
        <dbReference type="Proteomes" id="UP000075714"/>
    </source>
</evidence>
<sequence length="162" mass="18010">MSLLLVFACLLVVTGFASANWDNLGHNSTSHKHILAFGDSLTEGYGEDYNRVFQGLQSLYASSRAHGARVLALTVLETRMGKEYPTHDVPRQKLNELIRNTAKDSDYITLLDTEKLLPYPVSPDADPEAALLWDDGLHLTPMGYDKLGHLVFEALKNKLEVP</sequence>
<dbReference type="SUPFAM" id="SSF52266">
    <property type="entry name" value="SGNH hydrolase"/>
    <property type="match status" value="1"/>
</dbReference>
<name>A0A150G5S5_GONPE</name>
<keyword evidence="1" id="KW-0732">Signal</keyword>
<gene>
    <name evidence="2" type="ORF">GPECTOR_57g471</name>
</gene>
<reference evidence="3" key="1">
    <citation type="journal article" date="2016" name="Nat. Commun.">
        <title>The Gonium pectorale genome demonstrates co-option of cell cycle regulation during the evolution of multicellularity.</title>
        <authorList>
            <person name="Hanschen E.R."/>
            <person name="Marriage T.N."/>
            <person name="Ferris P.J."/>
            <person name="Hamaji T."/>
            <person name="Toyoda A."/>
            <person name="Fujiyama A."/>
            <person name="Neme R."/>
            <person name="Noguchi H."/>
            <person name="Minakuchi Y."/>
            <person name="Suzuki M."/>
            <person name="Kawai-Toyooka H."/>
            <person name="Smith D.R."/>
            <person name="Sparks H."/>
            <person name="Anderson J."/>
            <person name="Bakaric R."/>
            <person name="Luria V."/>
            <person name="Karger A."/>
            <person name="Kirschner M.W."/>
            <person name="Durand P.M."/>
            <person name="Michod R.E."/>
            <person name="Nozaki H."/>
            <person name="Olson B.J."/>
        </authorList>
    </citation>
    <scope>NUCLEOTIDE SEQUENCE [LARGE SCALE GENOMIC DNA]</scope>
    <source>
        <strain evidence="3">NIES-2863</strain>
    </source>
</reference>
<protein>
    <recommendedName>
        <fullName evidence="4">SGNH hydrolase-type esterase domain-containing protein</fullName>
    </recommendedName>
</protein>
<dbReference type="AlphaFoldDB" id="A0A150G5S5"/>
<dbReference type="GO" id="GO:0004622">
    <property type="term" value="F:phosphatidylcholine lysophospholipase activity"/>
    <property type="evidence" value="ECO:0007669"/>
    <property type="project" value="TreeGrafter"/>
</dbReference>
<dbReference type="PANTHER" id="PTHR30383">
    <property type="entry name" value="THIOESTERASE 1/PROTEASE 1/LYSOPHOSPHOLIPASE L1"/>
    <property type="match status" value="1"/>
</dbReference>
<organism evidence="2 3">
    <name type="scientific">Gonium pectorale</name>
    <name type="common">Green alga</name>
    <dbReference type="NCBI Taxonomy" id="33097"/>
    <lineage>
        <taxon>Eukaryota</taxon>
        <taxon>Viridiplantae</taxon>
        <taxon>Chlorophyta</taxon>
        <taxon>core chlorophytes</taxon>
        <taxon>Chlorophyceae</taxon>
        <taxon>CS clade</taxon>
        <taxon>Chlamydomonadales</taxon>
        <taxon>Volvocaceae</taxon>
        <taxon>Gonium</taxon>
    </lineage>
</organism>
<dbReference type="InterPro" id="IPR051532">
    <property type="entry name" value="Ester_Hydrolysis_Enzymes"/>
</dbReference>
<dbReference type="EMBL" id="LSYV01000058">
    <property type="protein sequence ID" value="KXZ45181.1"/>
    <property type="molecule type" value="Genomic_DNA"/>
</dbReference>
<dbReference type="PANTHER" id="PTHR30383:SF5">
    <property type="entry name" value="SGNH HYDROLASE-TYPE ESTERASE DOMAIN-CONTAINING PROTEIN"/>
    <property type="match status" value="1"/>
</dbReference>
<proteinExistence type="predicted"/>
<evidence type="ECO:0008006" key="4">
    <source>
        <dbReference type="Google" id="ProtNLM"/>
    </source>
</evidence>